<keyword evidence="2 5" id="KW-0812">Transmembrane</keyword>
<dbReference type="GO" id="GO:0016020">
    <property type="term" value="C:membrane"/>
    <property type="evidence" value="ECO:0007669"/>
    <property type="project" value="UniProtKB-SubCell"/>
</dbReference>
<keyword evidence="3 5" id="KW-1133">Transmembrane helix</keyword>
<dbReference type="OrthoDB" id="6131313at2759"/>
<evidence type="ECO:0000256" key="2">
    <source>
        <dbReference type="ARBA" id="ARBA00022692"/>
    </source>
</evidence>
<evidence type="ECO:0000256" key="5">
    <source>
        <dbReference type="SAM" id="Phobius"/>
    </source>
</evidence>
<evidence type="ECO:0000313" key="8">
    <source>
        <dbReference type="Proteomes" id="UP000507470"/>
    </source>
</evidence>
<keyword evidence="4 5" id="KW-0472">Membrane</keyword>
<accession>A0A6J7ZYK2</accession>
<feature type="transmembrane region" description="Helical" evidence="5">
    <location>
        <begin position="100"/>
        <end position="122"/>
    </location>
</feature>
<sequence>MLIALIVYVIGFSTSHFIEIGQSSFKSYYGGLCVLCGTFLSTKDLTTCLDTVEVFNLRDREINTAWLRDYRATSILGLVFLFAAMICAGLKLFAFKGKKYVLLAATGMTFAAVVFFLTAAIVFTQNVEECFDAFGLPFGYGYSFALTIVGMCIAVIAGVFMVVDYNTGLHVADGQVADY</sequence>
<dbReference type="Proteomes" id="UP000507470">
    <property type="component" value="Unassembled WGS sequence"/>
</dbReference>
<feature type="chain" id="PRO_5026977992" evidence="6">
    <location>
        <begin position="16"/>
        <end position="179"/>
    </location>
</feature>
<gene>
    <name evidence="7" type="ORF">MCOR_2333</name>
</gene>
<dbReference type="InterPro" id="IPR004031">
    <property type="entry name" value="PMP22/EMP/MP20/Claudin"/>
</dbReference>
<evidence type="ECO:0000256" key="4">
    <source>
        <dbReference type="ARBA" id="ARBA00023136"/>
    </source>
</evidence>
<evidence type="ECO:0000256" key="3">
    <source>
        <dbReference type="ARBA" id="ARBA00022989"/>
    </source>
</evidence>
<dbReference type="EMBL" id="CACVKT020000499">
    <property type="protein sequence ID" value="CAC5359511.1"/>
    <property type="molecule type" value="Genomic_DNA"/>
</dbReference>
<feature type="signal peptide" evidence="6">
    <location>
        <begin position="1"/>
        <end position="15"/>
    </location>
</feature>
<dbReference type="AlphaFoldDB" id="A0A6J7ZYK2"/>
<dbReference type="Pfam" id="PF00822">
    <property type="entry name" value="PMP22_Claudin"/>
    <property type="match status" value="1"/>
</dbReference>
<evidence type="ECO:0000256" key="1">
    <source>
        <dbReference type="ARBA" id="ARBA00004141"/>
    </source>
</evidence>
<evidence type="ECO:0000256" key="6">
    <source>
        <dbReference type="SAM" id="SignalP"/>
    </source>
</evidence>
<evidence type="ECO:0000313" key="7">
    <source>
        <dbReference type="EMBL" id="CAC5359511.1"/>
    </source>
</evidence>
<dbReference type="Gene3D" id="1.20.140.150">
    <property type="match status" value="1"/>
</dbReference>
<proteinExistence type="predicted"/>
<keyword evidence="8" id="KW-1185">Reference proteome</keyword>
<keyword evidence="6" id="KW-0732">Signal</keyword>
<organism evidence="7 8">
    <name type="scientific">Mytilus coruscus</name>
    <name type="common">Sea mussel</name>
    <dbReference type="NCBI Taxonomy" id="42192"/>
    <lineage>
        <taxon>Eukaryota</taxon>
        <taxon>Metazoa</taxon>
        <taxon>Spiralia</taxon>
        <taxon>Lophotrochozoa</taxon>
        <taxon>Mollusca</taxon>
        <taxon>Bivalvia</taxon>
        <taxon>Autobranchia</taxon>
        <taxon>Pteriomorphia</taxon>
        <taxon>Mytilida</taxon>
        <taxon>Mytiloidea</taxon>
        <taxon>Mytilidae</taxon>
        <taxon>Mytilinae</taxon>
        <taxon>Mytilus</taxon>
    </lineage>
</organism>
<name>A0A6J7ZYK2_MYTCO</name>
<reference evidence="7 8" key="1">
    <citation type="submission" date="2020-06" db="EMBL/GenBank/DDBJ databases">
        <authorList>
            <person name="Li R."/>
            <person name="Bekaert M."/>
        </authorList>
    </citation>
    <scope>NUCLEOTIDE SEQUENCE [LARGE SCALE GENOMIC DNA]</scope>
    <source>
        <strain evidence="8">wild</strain>
    </source>
</reference>
<feature type="transmembrane region" description="Helical" evidence="5">
    <location>
        <begin position="142"/>
        <end position="163"/>
    </location>
</feature>
<protein>
    <submittedName>
        <fullName evidence="7">Uncharacterized protein</fullName>
    </submittedName>
</protein>
<comment type="subcellular location">
    <subcellularLocation>
        <location evidence="1">Membrane</location>
        <topology evidence="1">Multi-pass membrane protein</topology>
    </subcellularLocation>
</comment>
<feature type="transmembrane region" description="Helical" evidence="5">
    <location>
        <begin position="75"/>
        <end position="93"/>
    </location>
</feature>